<dbReference type="GO" id="GO:0003700">
    <property type="term" value="F:DNA-binding transcription factor activity"/>
    <property type="evidence" value="ECO:0007669"/>
    <property type="project" value="TreeGrafter"/>
</dbReference>
<dbReference type="SUPFAM" id="SSF47413">
    <property type="entry name" value="lambda repressor-like DNA-binding domains"/>
    <property type="match status" value="1"/>
</dbReference>
<dbReference type="Pfam" id="PF01381">
    <property type="entry name" value="HTH_3"/>
    <property type="match status" value="1"/>
</dbReference>
<organism evidence="3 4">
    <name type="scientific">Amaricoccus solimangrovi</name>
    <dbReference type="NCBI Taxonomy" id="2589815"/>
    <lineage>
        <taxon>Bacteria</taxon>
        <taxon>Pseudomonadati</taxon>
        <taxon>Pseudomonadota</taxon>
        <taxon>Alphaproteobacteria</taxon>
        <taxon>Rhodobacterales</taxon>
        <taxon>Paracoccaceae</taxon>
        <taxon>Amaricoccus</taxon>
    </lineage>
</organism>
<dbReference type="Proteomes" id="UP000319255">
    <property type="component" value="Unassembled WGS sequence"/>
</dbReference>
<proteinExistence type="predicted"/>
<dbReference type="OrthoDB" id="9814553at2"/>
<keyword evidence="4" id="KW-1185">Reference proteome</keyword>
<evidence type="ECO:0000259" key="2">
    <source>
        <dbReference type="PROSITE" id="PS50943"/>
    </source>
</evidence>
<evidence type="ECO:0000313" key="4">
    <source>
        <dbReference type="Proteomes" id="UP000319255"/>
    </source>
</evidence>
<dbReference type="CDD" id="cd00093">
    <property type="entry name" value="HTH_XRE"/>
    <property type="match status" value="1"/>
</dbReference>
<comment type="caution">
    <text evidence="3">The sequence shown here is derived from an EMBL/GenBank/DDBJ whole genome shotgun (WGS) entry which is preliminary data.</text>
</comment>
<sequence>MRFMNRIAAIRRKLKVGQNVLADALDVDQSTVSKLENEKIPLTIHQLRTIARTLHVSFGELEDPPMFSERTIEIARLIDNKPQDYQVALLKLADTLSSAPPAIAPSLVQLVEAFLGALPAPPQNVRPEADTIEDSERPE</sequence>
<dbReference type="AlphaFoldDB" id="A0A501W561"/>
<dbReference type="InterPro" id="IPR050807">
    <property type="entry name" value="TransReg_Diox_bact_type"/>
</dbReference>
<dbReference type="Gene3D" id="1.10.260.40">
    <property type="entry name" value="lambda repressor-like DNA-binding domains"/>
    <property type="match status" value="1"/>
</dbReference>
<dbReference type="EMBL" id="VFRP01000060">
    <property type="protein sequence ID" value="TPE45083.1"/>
    <property type="molecule type" value="Genomic_DNA"/>
</dbReference>
<name>A0A501W561_9RHOB</name>
<gene>
    <name evidence="3" type="ORF">FJM51_22810</name>
</gene>
<evidence type="ECO:0000256" key="1">
    <source>
        <dbReference type="ARBA" id="ARBA00023125"/>
    </source>
</evidence>
<dbReference type="GO" id="GO:0003677">
    <property type="term" value="F:DNA binding"/>
    <property type="evidence" value="ECO:0007669"/>
    <property type="project" value="UniProtKB-KW"/>
</dbReference>
<dbReference type="PANTHER" id="PTHR46797">
    <property type="entry name" value="HTH-TYPE TRANSCRIPTIONAL REGULATOR"/>
    <property type="match status" value="1"/>
</dbReference>
<dbReference type="GO" id="GO:0005829">
    <property type="term" value="C:cytosol"/>
    <property type="evidence" value="ECO:0007669"/>
    <property type="project" value="TreeGrafter"/>
</dbReference>
<evidence type="ECO:0000313" key="3">
    <source>
        <dbReference type="EMBL" id="TPE45083.1"/>
    </source>
</evidence>
<dbReference type="InterPro" id="IPR010982">
    <property type="entry name" value="Lambda_DNA-bd_dom_sf"/>
</dbReference>
<dbReference type="SMART" id="SM00530">
    <property type="entry name" value="HTH_XRE"/>
    <property type="match status" value="1"/>
</dbReference>
<keyword evidence="1" id="KW-0238">DNA-binding</keyword>
<accession>A0A501W561</accession>
<dbReference type="InterPro" id="IPR001387">
    <property type="entry name" value="Cro/C1-type_HTH"/>
</dbReference>
<dbReference type="PROSITE" id="PS50943">
    <property type="entry name" value="HTH_CROC1"/>
    <property type="match status" value="1"/>
</dbReference>
<feature type="domain" description="HTH cro/C1-type" evidence="2">
    <location>
        <begin position="7"/>
        <end position="61"/>
    </location>
</feature>
<protein>
    <submittedName>
        <fullName evidence="3">Helix-turn-helix transcriptional regulator</fullName>
    </submittedName>
</protein>
<dbReference type="PANTHER" id="PTHR46797:SF1">
    <property type="entry name" value="METHYLPHOSPHONATE SYNTHASE"/>
    <property type="match status" value="1"/>
</dbReference>
<reference evidence="3 4" key="1">
    <citation type="submission" date="2019-06" db="EMBL/GenBank/DDBJ databases">
        <title>A novel bacterium of genus Amaricoccus, isolated from marine sediment.</title>
        <authorList>
            <person name="Huang H."/>
            <person name="Mo K."/>
            <person name="Hu Y."/>
        </authorList>
    </citation>
    <scope>NUCLEOTIDE SEQUENCE [LARGE SCALE GENOMIC DNA]</scope>
    <source>
        <strain evidence="3 4">HB172011</strain>
    </source>
</reference>